<evidence type="ECO:0000313" key="2">
    <source>
        <dbReference type="Proteomes" id="UP000287651"/>
    </source>
</evidence>
<dbReference type="Proteomes" id="UP000287651">
    <property type="component" value="Unassembled WGS sequence"/>
</dbReference>
<sequence length="442" mass="47774">MGPLVVLTLPCHQRLDGSVLVGMLEHLRHDRRWPFDQCAIQSHLSLKEGDMLHRVGAPVVGLQLGPEMSPRSRTTRCPARGGSQELMEPPKSRAWVEVIWLWMALCLVGSYLELAYRVASPYPRHRCHLVCAMPFRAKDETDLHPVLRSRSELARSWWTKGPHGIGGSYQFSIRAEILDIPIVILRSLHRHRHHRCYRRTSSSPALVIAPHPSSSPVLAVGQRRLCNCPISPALAASRRRLSHCPLPRPPHLSVVALSSSPLAATSVDAPARSNFLAGVHPCLNTRCCRPLLHRCTAVSPLLPAAAAHSCLCRLPLSPPICCLQPHPAGHLFHLSSFPCISTTTAAPPAHSPLLSPLLLPPASAAASVALSRNHRWALLTLTPQPPPSLAAVTLIGLPLISPSSLASSSDLTVAALAGASLPPFLPYATTASIATTARPFHP</sequence>
<accession>A0A426YGN9</accession>
<comment type="caution">
    <text evidence="1">The sequence shown here is derived from an EMBL/GenBank/DDBJ whole genome shotgun (WGS) entry which is preliminary data.</text>
</comment>
<evidence type="ECO:0000313" key="1">
    <source>
        <dbReference type="EMBL" id="RRT50919.1"/>
    </source>
</evidence>
<gene>
    <name evidence="1" type="ORF">B296_00018014</name>
</gene>
<dbReference type="EMBL" id="AMZH03012495">
    <property type="protein sequence ID" value="RRT50919.1"/>
    <property type="molecule type" value="Genomic_DNA"/>
</dbReference>
<protein>
    <submittedName>
        <fullName evidence="1">Uncharacterized protein</fullName>
    </submittedName>
</protein>
<name>A0A426YGN9_ENSVE</name>
<proteinExistence type="predicted"/>
<dbReference type="AlphaFoldDB" id="A0A426YGN9"/>
<reference evidence="1 2" key="1">
    <citation type="journal article" date="2014" name="Agronomy (Basel)">
        <title>A Draft Genome Sequence for Ensete ventricosum, the Drought-Tolerant Tree Against Hunger.</title>
        <authorList>
            <person name="Harrison J."/>
            <person name="Moore K.A."/>
            <person name="Paszkiewicz K."/>
            <person name="Jones T."/>
            <person name="Grant M."/>
            <person name="Ambacheew D."/>
            <person name="Muzemil S."/>
            <person name="Studholme D.J."/>
        </authorList>
    </citation>
    <scope>NUCLEOTIDE SEQUENCE [LARGE SCALE GENOMIC DNA]</scope>
</reference>
<organism evidence="1 2">
    <name type="scientific">Ensete ventricosum</name>
    <name type="common">Abyssinian banana</name>
    <name type="synonym">Musa ensete</name>
    <dbReference type="NCBI Taxonomy" id="4639"/>
    <lineage>
        <taxon>Eukaryota</taxon>
        <taxon>Viridiplantae</taxon>
        <taxon>Streptophyta</taxon>
        <taxon>Embryophyta</taxon>
        <taxon>Tracheophyta</taxon>
        <taxon>Spermatophyta</taxon>
        <taxon>Magnoliopsida</taxon>
        <taxon>Liliopsida</taxon>
        <taxon>Zingiberales</taxon>
        <taxon>Musaceae</taxon>
        <taxon>Ensete</taxon>
    </lineage>
</organism>